<accession>A0A3P5XL15</accession>
<dbReference type="EMBL" id="UXAW01000071">
    <property type="protein sequence ID" value="VDC29456.1"/>
    <property type="molecule type" value="Genomic_DNA"/>
</dbReference>
<dbReference type="Proteomes" id="UP000277498">
    <property type="component" value="Unassembled WGS sequence"/>
</dbReference>
<proteinExistence type="predicted"/>
<keyword evidence="1" id="KW-1133">Transmembrane helix</keyword>
<evidence type="ECO:0000313" key="3">
    <source>
        <dbReference type="Proteomes" id="UP000277498"/>
    </source>
</evidence>
<organism evidence="2 3">
    <name type="scientific">Pseudogemmobacter humi</name>
    <dbReference type="NCBI Taxonomy" id="2483812"/>
    <lineage>
        <taxon>Bacteria</taxon>
        <taxon>Pseudomonadati</taxon>
        <taxon>Pseudomonadota</taxon>
        <taxon>Alphaproteobacteria</taxon>
        <taxon>Rhodobacterales</taxon>
        <taxon>Paracoccaceae</taxon>
        <taxon>Pseudogemmobacter</taxon>
    </lineage>
</organism>
<dbReference type="AlphaFoldDB" id="A0A3P5XL15"/>
<keyword evidence="3" id="KW-1185">Reference proteome</keyword>
<keyword evidence="1" id="KW-0472">Membrane</keyword>
<protein>
    <submittedName>
        <fullName evidence="2">Uncharacterized protein</fullName>
    </submittedName>
</protein>
<name>A0A3P5XL15_9RHOB</name>
<reference evidence="2 3" key="1">
    <citation type="submission" date="2018-11" db="EMBL/GenBank/DDBJ databases">
        <authorList>
            <person name="Criscuolo A."/>
        </authorList>
    </citation>
    <scope>NUCLEOTIDE SEQUENCE [LARGE SCALE GENOMIC DNA]</scope>
    <source>
        <strain evidence="2">ACIP111625</strain>
    </source>
</reference>
<sequence>MSEISPLRPDSGGSAACLCARGQTPGGAAPPGPWPVWKLAVLLYVFAAGAVAINLFMLGLMFQSFGLPALSPVMALILAGPLGLPAAWAAGRWVHGLLREAEGPPEEGPPEGD</sequence>
<dbReference type="RefSeq" id="WP_354002134.1">
    <property type="nucleotide sequence ID" value="NZ_UXAW01000071.1"/>
</dbReference>
<feature type="transmembrane region" description="Helical" evidence="1">
    <location>
        <begin position="69"/>
        <end position="90"/>
    </location>
</feature>
<gene>
    <name evidence="2" type="ORF">XINFAN_02338</name>
</gene>
<evidence type="ECO:0000313" key="2">
    <source>
        <dbReference type="EMBL" id="VDC29456.1"/>
    </source>
</evidence>
<keyword evidence="1" id="KW-0812">Transmembrane</keyword>
<feature type="transmembrane region" description="Helical" evidence="1">
    <location>
        <begin position="41"/>
        <end position="62"/>
    </location>
</feature>
<evidence type="ECO:0000256" key="1">
    <source>
        <dbReference type="SAM" id="Phobius"/>
    </source>
</evidence>